<dbReference type="Pfam" id="PF16407">
    <property type="entry name" value="PKD_2"/>
    <property type="match status" value="1"/>
</dbReference>
<comment type="caution">
    <text evidence="1">The sequence shown here is derived from an EMBL/GenBank/DDBJ whole genome shotgun (WGS) entry which is preliminary data.</text>
</comment>
<dbReference type="RefSeq" id="WP_210352383.1">
    <property type="nucleotide sequence ID" value="NZ_JAEQMU010000001.1"/>
</dbReference>
<dbReference type="PROSITE" id="PS51257">
    <property type="entry name" value="PROKAR_LIPOPROTEIN"/>
    <property type="match status" value="1"/>
</dbReference>
<keyword evidence="2" id="KW-1185">Reference proteome</keyword>
<dbReference type="InterPro" id="IPR032183">
    <property type="entry name" value="PKD-like"/>
</dbReference>
<gene>
    <name evidence="1" type="ORF">ACFSQW_19350</name>
</gene>
<dbReference type="Proteomes" id="UP001597440">
    <property type="component" value="Unassembled WGS sequence"/>
</dbReference>
<dbReference type="EMBL" id="JBHULD010000018">
    <property type="protein sequence ID" value="MFD2556559.1"/>
    <property type="molecule type" value="Genomic_DNA"/>
</dbReference>
<accession>A0ABW5L5T8</accession>
<sequence>MKLIIKHIIPICLLFLIIGCYKDKGNYDYTILDQIRIDTSQSNILAEYAIDRTDTLHIVPKIYYNGTLLDNSSTLADKVSLTWSIYQNFASTNIYTVDTLGHTIGLKAAMLKPAGNWVVKLTVRDLKNQTETYQKFAVTINETISDGWMVLYEREGNSDVGLIVDSRVKNNIVKERLFIDLIKNSNGSPLLGSPVTILHPTSNLTRGGDLIVASKHDLVGINKSNFEISYPFNKLFWTIPKNRNLIGYTTNGSKEFALHDNSLHNINFAVTTSNRNNTTLSPAIGNAGIQLAPWQPKKYLAALDGLVFDSAAKRFLKLTSGAISFTTFSNQPSTPYSLDNIDLDYVMADWGYGNGTPALAHEYLVMKNNNQNYYLLRANFNSAVDNTIPVSKLDISHNPDIQNINSLAVAYVGQYLLYGARDKVYRQYFSTNQVAEPLWTAPTGEVVTSVALQKFFFPSFHLANILPNGNQVVYFATWNESTKNGKVYSYKIDQINGNLDLSSQKVYEGFGRIKEMSYKWNI</sequence>
<proteinExistence type="predicted"/>
<evidence type="ECO:0000313" key="2">
    <source>
        <dbReference type="Proteomes" id="UP001597440"/>
    </source>
</evidence>
<protein>
    <submittedName>
        <fullName evidence="1">PKD-like family lipoprotein</fullName>
    </submittedName>
</protein>
<evidence type="ECO:0000313" key="1">
    <source>
        <dbReference type="EMBL" id="MFD2556559.1"/>
    </source>
</evidence>
<organism evidence="1 2">
    <name type="scientific">Sphingobacterium tabacisoli</name>
    <dbReference type="NCBI Taxonomy" id="2044855"/>
    <lineage>
        <taxon>Bacteria</taxon>
        <taxon>Pseudomonadati</taxon>
        <taxon>Bacteroidota</taxon>
        <taxon>Sphingobacteriia</taxon>
        <taxon>Sphingobacteriales</taxon>
        <taxon>Sphingobacteriaceae</taxon>
        <taxon>Sphingobacterium</taxon>
    </lineage>
</organism>
<name>A0ABW5L5T8_9SPHI</name>
<reference evidence="2" key="1">
    <citation type="journal article" date="2019" name="Int. J. Syst. Evol. Microbiol.">
        <title>The Global Catalogue of Microorganisms (GCM) 10K type strain sequencing project: providing services to taxonomists for standard genome sequencing and annotation.</title>
        <authorList>
            <consortium name="The Broad Institute Genomics Platform"/>
            <consortium name="The Broad Institute Genome Sequencing Center for Infectious Disease"/>
            <person name="Wu L."/>
            <person name="Ma J."/>
        </authorList>
    </citation>
    <scope>NUCLEOTIDE SEQUENCE [LARGE SCALE GENOMIC DNA]</scope>
    <source>
        <strain evidence="2">KCTC 52298</strain>
    </source>
</reference>